<sequence>MQNQSNKDFQETDGKKKLFMKWALNTMRKYFNDKNLPYHLLSTCVSIKPGTANRRATLQSYPNQGVWKHLGSLPENVREDLKTYLIESVKSVDNKFQQFILIEFQNRVQKEFDFLSFYKEQKNSQPISFPTSIDSETNETPQIQSEEKEKQVKQKKWSKGQDFVSESKQILIQMQICNTQAPIIPVNQLHYHKLRTLLEKIKELKCKMSDEMKQFQVELEKFCKQDFCPTEPAIKKKIKKNTENNEQNDNQEKQQQNFSIKIENEENDILSSFKERIKRIEPGIILFIPNSSQYEEPTRSCFQQFEDNYYKELYYKEKAEQMELNPKNILQLWKQSYQMVQYKIIQQKVEAQSDRSEFSF</sequence>
<reference evidence="2" key="1">
    <citation type="submission" date="2021-01" db="EMBL/GenBank/DDBJ databases">
        <authorList>
            <consortium name="Genoscope - CEA"/>
            <person name="William W."/>
        </authorList>
    </citation>
    <scope>NUCLEOTIDE SEQUENCE</scope>
</reference>
<dbReference type="OrthoDB" id="306107at2759"/>
<feature type="region of interest" description="Disordered" evidence="1">
    <location>
        <begin position="125"/>
        <end position="151"/>
    </location>
</feature>
<dbReference type="OMA" id="CKMSDEM"/>
<evidence type="ECO:0000313" key="2">
    <source>
        <dbReference type="EMBL" id="CAD8203645.1"/>
    </source>
</evidence>
<accession>A0A8S1XR77</accession>
<feature type="compositionally biased region" description="Low complexity" evidence="1">
    <location>
        <begin position="244"/>
        <end position="257"/>
    </location>
</feature>
<gene>
    <name evidence="2" type="ORF">POCTA_138.1.T1300134</name>
</gene>
<evidence type="ECO:0000256" key="1">
    <source>
        <dbReference type="SAM" id="MobiDB-lite"/>
    </source>
</evidence>
<dbReference type="Proteomes" id="UP000683925">
    <property type="component" value="Unassembled WGS sequence"/>
</dbReference>
<evidence type="ECO:0000313" key="3">
    <source>
        <dbReference type="Proteomes" id="UP000683925"/>
    </source>
</evidence>
<comment type="caution">
    <text evidence="2">The sequence shown here is derived from an EMBL/GenBank/DDBJ whole genome shotgun (WGS) entry which is preliminary data.</text>
</comment>
<feature type="compositionally biased region" description="Polar residues" evidence="1">
    <location>
        <begin position="125"/>
        <end position="143"/>
    </location>
</feature>
<feature type="region of interest" description="Disordered" evidence="1">
    <location>
        <begin position="240"/>
        <end position="259"/>
    </location>
</feature>
<dbReference type="AlphaFoldDB" id="A0A8S1XR77"/>
<organism evidence="2 3">
    <name type="scientific">Paramecium octaurelia</name>
    <dbReference type="NCBI Taxonomy" id="43137"/>
    <lineage>
        <taxon>Eukaryota</taxon>
        <taxon>Sar</taxon>
        <taxon>Alveolata</taxon>
        <taxon>Ciliophora</taxon>
        <taxon>Intramacronucleata</taxon>
        <taxon>Oligohymenophorea</taxon>
        <taxon>Peniculida</taxon>
        <taxon>Parameciidae</taxon>
        <taxon>Paramecium</taxon>
    </lineage>
</organism>
<proteinExistence type="predicted"/>
<keyword evidence="3" id="KW-1185">Reference proteome</keyword>
<name>A0A8S1XR77_PAROT</name>
<protein>
    <submittedName>
        <fullName evidence="2">Uncharacterized protein</fullName>
    </submittedName>
</protein>
<dbReference type="EMBL" id="CAJJDP010000130">
    <property type="protein sequence ID" value="CAD8203645.1"/>
    <property type="molecule type" value="Genomic_DNA"/>
</dbReference>